<dbReference type="InterPro" id="IPR011004">
    <property type="entry name" value="Trimer_LpxA-like_sf"/>
</dbReference>
<protein>
    <submittedName>
        <fullName evidence="3">GlmU family protein</fullName>
    </submittedName>
</protein>
<dbReference type="EMBL" id="JAEQBW010000004">
    <property type="protein sequence ID" value="MBK6265703.1"/>
    <property type="molecule type" value="Genomic_DNA"/>
</dbReference>
<dbReference type="Proteomes" id="UP000611723">
    <property type="component" value="Unassembled WGS sequence"/>
</dbReference>
<name>A0A934WYU3_9BACT</name>
<proteinExistence type="predicted"/>
<dbReference type="Pfam" id="PF13562">
    <property type="entry name" value="NTP_transf_4"/>
    <property type="match status" value="1"/>
</dbReference>
<dbReference type="RefSeq" id="WP_201431377.1">
    <property type="nucleotide sequence ID" value="NZ_JAEQBW010000004.1"/>
</dbReference>
<dbReference type="AlphaFoldDB" id="A0A934WYU3"/>
<evidence type="ECO:0000256" key="2">
    <source>
        <dbReference type="ARBA" id="ARBA00023315"/>
    </source>
</evidence>
<dbReference type="GO" id="GO:0016779">
    <property type="term" value="F:nucleotidyltransferase activity"/>
    <property type="evidence" value="ECO:0007669"/>
    <property type="project" value="UniProtKB-ARBA"/>
</dbReference>
<gene>
    <name evidence="3" type="ORF">JKA74_11705</name>
</gene>
<dbReference type="SUPFAM" id="SSF51161">
    <property type="entry name" value="Trimeric LpxA-like enzymes"/>
    <property type="match status" value="1"/>
</dbReference>
<dbReference type="InterPro" id="IPR050065">
    <property type="entry name" value="GlmU-like"/>
</dbReference>
<dbReference type="GO" id="GO:0016746">
    <property type="term" value="F:acyltransferase activity"/>
    <property type="evidence" value="ECO:0007669"/>
    <property type="project" value="UniProtKB-KW"/>
</dbReference>
<evidence type="ECO:0000313" key="3">
    <source>
        <dbReference type="EMBL" id="MBK6265703.1"/>
    </source>
</evidence>
<evidence type="ECO:0000256" key="1">
    <source>
        <dbReference type="ARBA" id="ARBA00022679"/>
    </source>
</evidence>
<comment type="caution">
    <text evidence="3">The sequence shown here is derived from an EMBL/GenBank/DDBJ whole genome shotgun (WGS) entry which is preliminary data.</text>
</comment>
<dbReference type="PANTHER" id="PTHR43584">
    <property type="entry name" value="NUCLEOTIDYL TRANSFERASE"/>
    <property type="match status" value="1"/>
</dbReference>
<keyword evidence="2" id="KW-0012">Acyltransferase</keyword>
<keyword evidence="1" id="KW-0808">Transferase</keyword>
<reference evidence="3" key="1">
    <citation type="submission" date="2021-01" db="EMBL/GenBank/DDBJ databases">
        <title>Marivirga aurantiaca sp. nov., isolated from intertidal surface sediments.</title>
        <authorList>
            <person name="Zhang M."/>
        </authorList>
    </citation>
    <scope>NUCLEOTIDE SEQUENCE</scope>
    <source>
        <strain evidence="3">S37H4</strain>
    </source>
</reference>
<dbReference type="NCBIfam" id="TIGR03991">
    <property type="entry name" value="alt_bact_glmU"/>
    <property type="match status" value="1"/>
</dbReference>
<dbReference type="Gene3D" id="2.160.10.10">
    <property type="entry name" value="Hexapeptide repeat proteins"/>
    <property type="match status" value="1"/>
</dbReference>
<sequence length="395" mass="43677">MNYLLIEQAESREKLKPFTFTRPIAEIRVGILTIREKWEKYLKTEIFHVAASYLQGKFPRKIASQNTLINSSVCPTPELVKAIQLGATLKKGNILISAHVSEEELAFFNANEKLEQAAEYDGDLTIISEKWHIFQNNGKEIKADFELITHGRNSVKIEDPHTIVYNGENIFVEKGAVIKAAILNAENGPIYIGKNAYVNEGAIIKGPFALGEGSHVNMGAVFKGDSTVGPFCKVGGEVSNTIFFGYSNKGHDGFIGNSVIGEWCNLGAATNTSNLKNNYANVKLWDYGQQGFVDTGQQFCGLMMGDHSKSGINTMFNTGTVVGVCANVFGSGFPRNFIPSFAWGGASGFTTFRLEKALEIAKIVMKRRDLELGELDQQILNFHFEESASERFWEN</sequence>
<accession>A0A934WYU3</accession>
<evidence type="ECO:0000313" key="4">
    <source>
        <dbReference type="Proteomes" id="UP000611723"/>
    </source>
</evidence>
<keyword evidence="4" id="KW-1185">Reference proteome</keyword>
<organism evidence="3 4">
    <name type="scientific">Marivirga aurantiaca</name>
    <dbReference type="NCBI Taxonomy" id="2802615"/>
    <lineage>
        <taxon>Bacteria</taxon>
        <taxon>Pseudomonadati</taxon>
        <taxon>Bacteroidota</taxon>
        <taxon>Cytophagia</taxon>
        <taxon>Cytophagales</taxon>
        <taxon>Marivirgaceae</taxon>
        <taxon>Marivirga</taxon>
    </lineage>
</organism>
<dbReference type="InterPro" id="IPR023917">
    <property type="entry name" value="Bifunctiontional_GlmU_bac-type"/>
</dbReference>